<evidence type="ECO:0000256" key="1">
    <source>
        <dbReference type="SAM" id="MobiDB-lite"/>
    </source>
</evidence>
<protein>
    <submittedName>
        <fullName evidence="2">Uncharacterized protein</fullName>
    </submittedName>
</protein>
<gene>
    <name evidence="2" type="ORF">XdyCFBP7245_11990</name>
</gene>
<organism evidence="2 3">
    <name type="scientific">Xanthomonas dyei</name>
    <dbReference type="NCBI Taxonomy" id="743699"/>
    <lineage>
        <taxon>Bacteria</taxon>
        <taxon>Pseudomonadati</taxon>
        <taxon>Pseudomonadota</taxon>
        <taxon>Gammaproteobacteria</taxon>
        <taxon>Lysobacterales</taxon>
        <taxon>Lysobacteraceae</taxon>
        <taxon>Xanthomonas</taxon>
    </lineage>
</organism>
<feature type="region of interest" description="Disordered" evidence="1">
    <location>
        <begin position="1"/>
        <end position="60"/>
    </location>
</feature>
<dbReference type="Proteomes" id="UP000238908">
    <property type="component" value="Unassembled WGS sequence"/>
</dbReference>
<proteinExistence type="predicted"/>
<reference evidence="2 3" key="1">
    <citation type="submission" date="2016-08" db="EMBL/GenBank/DDBJ databases">
        <authorList>
            <person name="Seilhamer J.J."/>
        </authorList>
    </citation>
    <scope>NUCLEOTIDE SEQUENCE [LARGE SCALE GENOMIC DNA]</scope>
    <source>
        <strain evidence="2 3">CFBP7245</strain>
    </source>
</reference>
<dbReference type="AlphaFoldDB" id="A0A2S7C2V1"/>
<feature type="compositionally biased region" description="Basic and acidic residues" evidence="1">
    <location>
        <begin position="1"/>
        <end position="20"/>
    </location>
</feature>
<accession>A0A2S7C2V1</accession>
<evidence type="ECO:0000313" key="2">
    <source>
        <dbReference type="EMBL" id="PPU55780.1"/>
    </source>
</evidence>
<name>A0A2S7C2V1_9XANT</name>
<sequence length="60" mass="6417">MRCSLKTEGDRPGGPRERRQSLAAAGTRGRPADYSSEAEMGMLARGRLPNASDSRLAAAR</sequence>
<dbReference type="EMBL" id="MDEE01000016">
    <property type="protein sequence ID" value="PPU55780.1"/>
    <property type="molecule type" value="Genomic_DNA"/>
</dbReference>
<evidence type="ECO:0000313" key="3">
    <source>
        <dbReference type="Proteomes" id="UP000238908"/>
    </source>
</evidence>
<comment type="caution">
    <text evidence="2">The sequence shown here is derived from an EMBL/GenBank/DDBJ whole genome shotgun (WGS) entry which is preliminary data.</text>
</comment>